<sequence length="259" mass="30317">MSQIRHKRTFLDLFENSRPVLKVKFDTNSTAESTEVEIENKLEKNIDAKELRNLEKLCINPNLKEFFNFYTKCNGFTLGTPVLPENAQKRPLLSQLPANYLIKFTELYLPKGKLAWTIDLNKTKTLYRGENKWLAFAQVDDGPACLTIFLEGEYAGNIFLVNPQPHFNTLKPIAKTFDDFLDRVAKDPAAFFKLTRAYVTIVERNDQNFGYVPVEYIDNGGILFPEKGEKISLENIRTERDKVEEYNEKRNKWWRFWKN</sequence>
<dbReference type="InterPro" id="IPR018958">
    <property type="entry name" value="Knr4/Smi1-like_dom"/>
</dbReference>
<dbReference type="RefSeq" id="WP_191176945.1">
    <property type="nucleotide sequence ID" value="NZ_JACWMW010000004.1"/>
</dbReference>
<evidence type="ECO:0000313" key="3">
    <source>
        <dbReference type="Proteomes" id="UP000618754"/>
    </source>
</evidence>
<feature type="domain" description="Knr4/Smi1-like" evidence="1">
    <location>
        <begin position="65"/>
        <end position="183"/>
    </location>
</feature>
<protein>
    <submittedName>
        <fullName evidence="2">SMI1/KNR4 family protein</fullName>
    </submittedName>
</protein>
<accession>A0ABR7X993</accession>
<dbReference type="EMBL" id="JACWMW010000004">
    <property type="protein sequence ID" value="MBD1387099.1"/>
    <property type="molecule type" value="Genomic_DNA"/>
</dbReference>
<evidence type="ECO:0000313" key="2">
    <source>
        <dbReference type="EMBL" id="MBD1387099.1"/>
    </source>
</evidence>
<organism evidence="2 3">
    <name type="scientific">Mucilaginibacter rigui</name>
    <dbReference type="NCBI Taxonomy" id="534635"/>
    <lineage>
        <taxon>Bacteria</taxon>
        <taxon>Pseudomonadati</taxon>
        <taxon>Bacteroidota</taxon>
        <taxon>Sphingobacteriia</taxon>
        <taxon>Sphingobacteriales</taxon>
        <taxon>Sphingobacteriaceae</taxon>
        <taxon>Mucilaginibacter</taxon>
    </lineage>
</organism>
<name>A0ABR7X993_9SPHI</name>
<reference evidence="2 3" key="1">
    <citation type="submission" date="2020-09" db="EMBL/GenBank/DDBJ databases">
        <title>Novel species of Mucilaginibacter isolated from a glacier on the Tibetan Plateau.</title>
        <authorList>
            <person name="Liu Q."/>
            <person name="Xin Y.-H."/>
        </authorList>
    </citation>
    <scope>NUCLEOTIDE SEQUENCE [LARGE SCALE GENOMIC DNA]</scope>
    <source>
        <strain evidence="2 3">CGMCC 1.13878</strain>
    </source>
</reference>
<evidence type="ECO:0000259" key="1">
    <source>
        <dbReference type="Pfam" id="PF09346"/>
    </source>
</evidence>
<comment type="caution">
    <text evidence="2">The sequence shown here is derived from an EMBL/GenBank/DDBJ whole genome shotgun (WGS) entry which is preliminary data.</text>
</comment>
<dbReference type="Pfam" id="PF09346">
    <property type="entry name" value="SMI1_KNR4"/>
    <property type="match status" value="1"/>
</dbReference>
<gene>
    <name evidence="2" type="ORF">IDJ75_17565</name>
</gene>
<proteinExistence type="predicted"/>
<dbReference type="Proteomes" id="UP000618754">
    <property type="component" value="Unassembled WGS sequence"/>
</dbReference>
<keyword evidence="3" id="KW-1185">Reference proteome</keyword>